<dbReference type="EMBL" id="KV442032">
    <property type="protein sequence ID" value="OAQ30927.1"/>
    <property type="molecule type" value="Genomic_DNA"/>
</dbReference>
<protein>
    <submittedName>
        <fullName evidence="2">Uncharacterized protein</fullName>
    </submittedName>
</protein>
<dbReference type="AlphaFoldDB" id="A0A197K011"/>
<evidence type="ECO:0000256" key="1">
    <source>
        <dbReference type="SAM" id="Phobius"/>
    </source>
</evidence>
<feature type="transmembrane region" description="Helical" evidence="1">
    <location>
        <begin position="60"/>
        <end position="87"/>
    </location>
</feature>
<keyword evidence="1" id="KW-1133">Transmembrane helix</keyword>
<gene>
    <name evidence="2" type="ORF">K457DRAFT_1262548</name>
</gene>
<evidence type="ECO:0000313" key="3">
    <source>
        <dbReference type="Proteomes" id="UP000078512"/>
    </source>
</evidence>
<keyword evidence="3" id="KW-1185">Reference proteome</keyword>
<name>A0A197K011_9FUNG</name>
<proteinExistence type="predicted"/>
<accession>A0A197K011</accession>
<feature type="transmembrane region" description="Helical" evidence="1">
    <location>
        <begin position="12"/>
        <end position="39"/>
    </location>
</feature>
<sequence length="164" mass="18398">MNPGGWVTRASFSFSFSLCFVVVVVVSFACILFLLIVLFCHPSLRLSLPQIRLIRVQAKLIFHFISLCFSATPLFLFFLFFSFLIFLPHSHFSLHHPPPSLPLYFFHISNPSPSLSPSPSPSPPHSVHIYEYTIASYHKKPPYLPAGLPGEGSSTCSSLFAIFH</sequence>
<dbReference type="Proteomes" id="UP000078512">
    <property type="component" value="Unassembled WGS sequence"/>
</dbReference>
<keyword evidence="1" id="KW-0812">Transmembrane</keyword>
<evidence type="ECO:0000313" key="2">
    <source>
        <dbReference type="EMBL" id="OAQ30927.1"/>
    </source>
</evidence>
<organism evidence="2 3">
    <name type="scientific">Linnemannia elongata AG-77</name>
    <dbReference type="NCBI Taxonomy" id="1314771"/>
    <lineage>
        <taxon>Eukaryota</taxon>
        <taxon>Fungi</taxon>
        <taxon>Fungi incertae sedis</taxon>
        <taxon>Mucoromycota</taxon>
        <taxon>Mortierellomycotina</taxon>
        <taxon>Mortierellomycetes</taxon>
        <taxon>Mortierellales</taxon>
        <taxon>Mortierellaceae</taxon>
        <taxon>Linnemannia</taxon>
    </lineage>
</organism>
<keyword evidence="1" id="KW-0472">Membrane</keyword>
<reference evidence="2 3" key="1">
    <citation type="submission" date="2016-05" db="EMBL/GenBank/DDBJ databases">
        <title>Genome sequencing reveals origins of a unique bacterial endosymbiosis in the earliest lineages of terrestrial Fungi.</title>
        <authorList>
            <consortium name="DOE Joint Genome Institute"/>
            <person name="Uehling J."/>
            <person name="Gryganskyi A."/>
            <person name="Hameed K."/>
            <person name="Tschaplinski T."/>
            <person name="Misztal P."/>
            <person name="Wu S."/>
            <person name="Desiro A."/>
            <person name="Vande Pol N."/>
            <person name="Du Z.-Y."/>
            <person name="Zienkiewicz A."/>
            <person name="Zienkiewicz K."/>
            <person name="Morin E."/>
            <person name="Tisserant E."/>
            <person name="Splivallo R."/>
            <person name="Hainaut M."/>
            <person name="Henrissat B."/>
            <person name="Ohm R."/>
            <person name="Kuo A."/>
            <person name="Yan J."/>
            <person name="Lipzen A."/>
            <person name="Nolan M."/>
            <person name="Labutti K."/>
            <person name="Barry K."/>
            <person name="Goldstein A."/>
            <person name="Labbe J."/>
            <person name="Schadt C."/>
            <person name="Tuskan G."/>
            <person name="Grigoriev I."/>
            <person name="Martin F."/>
            <person name="Vilgalys R."/>
            <person name="Bonito G."/>
        </authorList>
    </citation>
    <scope>NUCLEOTIDE SEQUENCE [LARGE SCALE GENOMIC DNA]</scope>
    <source>
        <strain evidence="2 3">AG-77</strain>
    </source>
</reference>